<comment type="caution">
    <text evidence="2">The sequence shown here is derived from an EMBL/GenBank/DDBJ whole genome shotgun (WGS) entry which is preliminary data.</text>
</comment>
<evidence type="ECO:0008006" key="4">
    <source>
        <dbReference type="Google" id="ProtNLM"/>
    </source>
</evidence>
<dbReference type="PROSITE" id="PS51257">
    <property type="entry name" value="PROKAR_LIPOPROTEIN"/>
    <property type="match status" value="1"/>
</dbReference>
<evidence type="ECO:0000256" key="1">
    <source>
        <dbReference type="SAM" id="SignalP"/>
    </source>
</evidence>
<organism evidence="2 3">
    <name type="scientific">Paenibacillus agaridevorans</name>
    <dbReference type="NCBI Taxonomy" id="171404"/>
    <lineage>
        <taxon>Bacteria</taxon>
        <taxon>Bacillati</taxon>
        <taxon>Bacillota</taxon>
        <taxon>Bacilli</taxon>
        <taxon>Bacillales</taxon>
        <taxon>Paenibacillaceae</taxon>
        <taxon>Paenibacillus</taxon>
    </lineage>
</organism>
<reference evidence="2 3" key="1">
    <citation type="submission" date="2017-08" db="EMBL/GenBank/DDBJ databases">
        <title>Substantial Increase in Enzyme Production by Combined Drug-Resistance Mutations in Paenibacillus agaridevorans.</title>
        <authorList>
            <person name="Tanaka Y."/>
            <person name="Funane K."/>
            <person name="Hosaka T."/>
            <person name="Shiwa Y."/>
            <person name="Fujita N."/>
            <person name="Miyazaki T."/>
            <person name="Yoshikawa H."/>
            <person name="Murakami K."/>
            <person name="Kasahara K."/>
            <person name="Inaoka T."/>
            <person name="Hiraga Y."/>
            <person name="Ochi K."/>
        </authorList>
    </citation>
    <scope>NUCLEOTIDE SEQUENCE [LARGE SCALE GENOMIC DNA]</scope>
    <source>
        <strain evidence="2 3">T-3040</strain>
    </source>
</reference>
<proteinExistence type="predicted"/>
<dbReference type="Proteomes" id="UP000245202">
    <property type="component" value="Unassembled WGS sequence"/>
</dbReference>
<protein>
    <recommendedName>
        <fullName evidence="4">Lipoprotein</fullName>
    </recommendedName>
</protein>
<keyword evidence="3" id="KW-1185">Reference proteome</keyword>
<accession>A0A2R5ETD2</accession>
<keyword evidence="1" id="KW-0732">Signal</keyword>
<evidence type="ECO:0000313" key="3">
    <source>
        <dbReference type="Proteomes" id="UP000245202"/>
    </source>
</evidence>
<name>A0A2R5ETD2_9BACL</name>
<feature type="chain" id="PRO_5039331908" description="Lipoprotein" evidence="1">
    <location>
        <begin position="28"/>
        <end position="329"/>
    </location>
</feature>
<evidence type="ECO:0000313" key="2">
    <source>
        <dbReference type="EMBL" id="GBG08939.1"/>
    </source>
</evidence>
<dbReference type="EMBL" id="BDQX01000178">
    <property type="protein sequence ID" value="GBG08939.1"/>
    <property type="molecule type" value="Genomic_DNA"/>
</dbReference>
<feature type="signal peptide" evidence="1">
    <location>
        <begin position="1"/>
        <end position="27"/>
    </location>
</feature>
<sequence>MKANFRFKKAEYVLFMAFLLAGCTANGSEATTLSTPTPESTLHTNTTDTVVESVSSEPSRTAAITLVDKLLIGESDIGKIYAWENKLFAKNQEGVLTEIGGLDSDKFNAVLSEDGGRILYNRVEHKGTSAQTSCELTLLDLESGQETSLSRNDQAEPCHSFGWLGNHVYVQWNEYPAAYAGGTSFSVFDGKTGEQLESGQMYQYLEDNQTRIVLLHSNISFEERDGLEVSIRIAALTKDGAFHLLWEQPVYEEQFRDIQLSKTLGAMAIWTHHVPTNTARLWMASVDPEQWSSGEWTAVEIMPSSEAGRISFEEEGFVVLSDGRRFELP</sequence>
<dbReference type="AlphaFoldDB" id="A0A2R5ETD2"/>
<gene>
    <name evidence="2" type="ORF">PAT3040_03554</name>
</gene>